<accession>A0A1C3V204</accession>
<dbReference type="SUPFAM" id="SSF103473">
    <property type="entry name" value="MFS general substrate transporter"/>
    <property type="match status" value="1"/>
</dbReference>
<feature type="transmembrane region" description="Helical" evidence="6">
    <location>
        <begin position="357"/>
        <end position="376"/>
    </location>
</feature>
<feature type="transmembrane region" description="Helical" evidence="6">
    <location>
        <begin position="263"/>
        <end position="283"/>
    </location>
</feature>
<dbReference type="Pfam" id="PF07690">
    <property type="entry name" value="MFS_1"/>
    <property type="match status" value="1"/>
</dbReference>
<evidence type="ECO:0000256" key="6">
    <source>
        <dbReference type="SAM" id="Phobius"/>
    </source>
</evidence>
<feature type="transmembrane region" description="Helical" evidence="6">
    <location>
        <begin position="54"/>
        <end position="75"/>
    </location>
</feature>
<reference evidence="8" key="1">
    <citation type="submission" date="2016-08" db="EMBL/GenBank/DDBJ databases">
        <authorList>
            <person name="Varghese N."/>
            <person name="Submissions Spin"/>
        </authorList>
    </citation>
    <scope>NUCLEOTIDE SEQUENCE [LARGE SCALE GENOMIC DNA]</scope>
    <source>
        <strain evidence="8">HAMBI 2971</strain>
    </source>
</reference>
<dbReference type="EMBL" id="FMAH01000008">
    <property type="protein sequence ID" value="SCB21627.1"/>
    <property type="molecule type" value="Genomic_DNA"/>
</dbReference>
<evidence type="ECO:0000256" key="3">
    <source>
        <dbReference type="ARBA" id="ARBA00022692"/>
    </source>
</evidence>
<keyword evidence="3 6" id="KW-0812">Transmembrane</keyword>
<dbReference type="PANTHER" id="PTHR23513:SF6">
    <property type="entry name" value="MAJOR FACILITATOR SUPERFAMILY ASSOCIATED DOMAIN-CONTAINING PROTEIN"/>
    <property type="match status" value="1"/>
</dbReference>
<dbReference type="GO" id="GO:0022857">
    <property type="term" value="F:transmembrane transporter activity"/>
    <property type="evidence" value="ECO:0007669"/>
    <property type="project" value="InterPro"/>
</dbReference>
<feature type="transmembrane region" description="Helical" evidence="6">
    <location>
        <begin position="151"/>
        <end position="175"/>
    </location>
</feature>
<gene>
    <name evidence="7" type="ORF">GA0061102_100814</name>
</gene>
<evidence type="ECO:0000256" key="1">
    <source>
        <dbReference type="ARBA" id="ARBA00004651"/>
    </source>
</evidence>
<keyword evidence="4 6" id="KW-1133">Transmembrane helix</keyword>
<keyword evidence="8" id="KW-1185">Reference proteome</keyword>
<feature type="transmembrane region" description="Helical" evidence="6">
    <location>
        <begin position="233"/>
        <end position="251"/>
    </location>
</feature>
<evidence type="ECO:0000313" key="8">
    <source>
        <dbReference type="Proteomes" id="UP000199435"/>
    </source>
</evidence>
<sequence>MNQDANIAPDLGPGRSGSRPARRFFLLSAFFAATGRNAYYVGAIWMLAASGGNAGSIALLLALGSISEFLASAPAGYLVDRFDRRRLCMVSDGLRIAILLMTSAALVLHEPDYALYGSVIFYAMADRLYLTASSAIVPSITRSESLVAFNSLAYVAMQAGNMMAAIAAGWLLSVAPETSCFLFATGTFAISMFCMSRTAIPFRTVPVDHCRPMQASMEAAEGEETSHVPPRLVVSYVLIYAMGMLVSALISEFVLEELQGTSLAFGMLEFCWSAGAIISMLILTLGRFSKASGRVIPIIVLLSGAAMAVFYPTRNLDVAIVLMALLGAGYNLSRVLIDVEIQRLVSGRKLGRAKGWVHAACMGFSLLVYAGLAVSGNTLTPSAVFLAFGSGMIAVIAAGHVLIFVKNRASSRRRVPS</sequence>
<dbReference type="Gene3D" id="1.20.1250.20">
    <property type="entry name" value="MFS general substrate transporter like domains"/>
    <property type="match status" value="1"/>
</dbReference>
<dbReference type="InterPro" id="IPR036259">
    <property type="entry name" value="MFS_trans_sf"/>
</dbReference>
<evidence type="ECO:0000256" key="5">
    <source>
        <dbReference type="ARBA" id="ARBA00023136"/>
    </source>
</evidence>
<keyword evidence="5 6" id="KW-0472">Membrane</keyword>
<dbReference type="PANTHER" id="PTHR23513">
    <property type="entry name" value="INTEGRAL MEMBRANE EFFLUX PROTEIN-RELATED"/>
    <property type="match status" value="1"/>
</dbReference>
<evidence type="ECO:0000256" key="4">
    <source>
        <dbReference type="ARBA" id="ARBA00022989"/>
    </source>
</evidence>
<proteinExistence type="predicted"/>
<dbReference type="CDD" id="cd06173">
    <property type="entry name" value="MFS_MefA_like"/>
    <property type="match status" value="1"/>
</dbReference>
<protein>
    <submittedName>
        <fullName evidence="7">Major Facilitator Superfamily protein</fullName>
    </submittedName>
</protein>
<dbReference type="AlphaFoldDB" id="A0A1C3V204"/>
<feature type="transmembrane region" description="Helical" evidence="6">
    <location>
        <begin position="295"/>
        <end position="312"/>
    </location>
</feature>
<dbReference type="STRING" id="411945.GA0061102_100814"/>
<organism evidence="7 8">
    <name type="scientific">Rhizobium miluonense</name>
    <dbReference type="NCBI Taxonomy" id="411945"/>
    <lineage>
        <taxon>Bacteria</taxon>
        <taxon>Pseudomonadati</taxon>
        <taxon>Pseudomonadota</taxon>
        <taxon>Alphaproteobacteria</taxon>
        <taxon>Hyphomicrobiales</taxon>
        <taxon>Rhizobiaceae</taxon>
        <taxon>Rhizobium/Agrobacterium group</taxon>
        <taxon>Rhizobium</taxon>
    </lineage>
</organism>
<dbReference type="OrthoDB" id="8050518at2"/>
<comment type="subcellular location">
    <subcellularLocation>
        <location evidence="1">Cell membrane</location>
        <topology evidence="1">Multi-pass membrane protein</topology>
    </subcellularLocation>
</comment>
<feature type="transmembrane region" description="Helical" evidence="6">
    <location>
        <begin position="24"/>
        <end position="48"/>
    </location>
</feature>
<dbReference type="InterPro" id="IPR011701">
    <property type="entry name" value="MFS"/>
</dbReference>
<evidence type="ECO:0000256" key="2">
    <source>
        <dbReference type="ARBA" id="ARBA00022475"/>
    </source>
</evidence>
<dbReference type="GO" id="GO:0005886">
    <property type="term" value="C:plasma membrane"/>
    <property type="evidence" value="ECO:0007669"/>
    <property type="project" value="UniProtKB-SubCell"/>
</dbReference>
<evidence type="ECO:0000313" key="7">
    <source>
        <dbReference type="EMBL" id="SCB21627.1"/>
    </source>
</evidence>
<dbReference type="Proteomes" id="UP000199435">
    <property type="component" value="Unassembled WGS sequence"/>
</dbReference>
<feature type="transmembrane region" description="Helical" evidence="6">
    <location>
        <begin position="382"/>
        <end position="405"/>
    </location>
</feature>
<feature type="transmembrane region" description="Helical" evidence="6">
    <location>
        <begin position="318"/>
        <end position="337"/>
    </location>
</feature>
<feature type="transmembrane region" description="Helical" evidence="6">
    <location>
        <begin position="181"/>
        <end position="200"/>
    </location>
</feature>
<name>A0A1C3V204_9HYPH</name>
<keyword evidence="2" id="KW-1003">Cell membrane</keyword>